<dbReference type="EMBL" id="AP019737">
    <property type="protein sequence ID" value="BBL09880.1"/>
    <property type="molecule type" value="Genomic_DNA"/>
</dbReference>
<evidence type="ECO:0000313" key="2">
    <source>
        <dbReference type="Proteomes" id="UP000317465"/>
    </source>
</evidence>
<gene>
    <name evidence="1" type="ORF">A5CPYCFAH4_21040</name>
</gene>
<accession>A0ACA8QYH2</accession>
<dbReference type="Proteomes" id="UP000317465">
    <property type="component" value="Chromosome"/>
</dbReference>
<organism evidence="1 2">
    <name type="scientific">Alistipes onderdonkii subsp. vulgaris</name>
    <dbReference type="NCBI Taxonomy" id="2585117"/>
    <lineage>
        <taxon>Bacteria</taxon>
        <taxon>Pseudomonadati</taxon>
        <taxon>Bacteroidota</taxon>
        <taxon>Bacteroidia</taxon>
        <taxon>Bacteroidales</taxon>
        <taxon>Rikenellaceae</taxon>
        <taxon>Alistipes</taxon>
    </lineage>
</organism>
<name>A0ACA8QYH2_9BACT</name>
<sequence>MRGVGQVLFQENALSGALMLLGIAVGSPTAALLALAGNVLGNLAARVFRYPVADIERGLYGFNGTLVGIAVGVFFPLGWQAALLLVAGSVASSPIARIFARCRIPGFTAPFILSTWLLLGIAALLWPALRTSGGTAAIETAPEWLQALSLHFGQVMFEGRSLLTGALFLAGIAVNERRGALYALWGALLPLGMAFFADDYAAFNAGLYGYNGVLCAIALAGPSAWDFARATCAVLLSIALQWSGMQAGIVTLTAPFVMAVWVVMAADRIFILTANSLRSSK</sequence>
<protein>
    <submittedName>
        <fullName evidence="1">Urea transporter</fullName>
    </submittedName>
</protein>
<evidence type="ECO:0000313" key="1">
    <source>
        <dbReference type="EMBL" id="BBL09880.1"/>
    </source>
</evidence>
<keyword evidence="2" id="KW-1185">Reference proteome</keyword>
<proteinExistence type="predicted"/>
<reference evidence="1 2" key="1">
    <citation type="journal article" date="2020" name="Int. J. Syst. Evol. Microbiol.">
        <title>Alistipes communis sp. nov., Alistipes dispar sp. nov. and Alistipes onderdonkii subsp. vulgaris subsp. nov., isolated from human faeces, and creation of Alistipes onderdonkii subsp. onderdonkii subsp. nov.</title>
        <authorList>
            <person name="Sakamoto M."/>
            <person name="Ikeyama N."/>
            <person name="Ogata Y."/>
            <person name="Suda W."/>
            <person name="Iino T."/>
            <person name="Hattori M."/>
            <person name="Ohkuma M."/>
        </authorList>
    </citation>
    <scope>NUCLEOTIDE SEQUENCE [LARGE SCALE GENOMIC DNA]</scope>
    <source>
        <strain evidence="1 2">5CPYCFAH4</strain>
    </source>
</reference>